<dbReference type="CDD" id="cd03801">
    <property type="entry name" value="GT4_PimA-like"/>
    <property type="match status" value="1"/>
</dbReference>
<keyword evidence="3" id="KW-0808">Transferase</keyword>
<dbReference type="RefSeq" id="WP_014856722.1">
    <property type="nucleotide sequence ID" value="NC_018178.1"/>
</dbReference>
<reference evidence="3 4" key="1">
    <citation type="journal article" date="2013" name="PLoS ONE">
        <title>Genomic analysis of Melioribacter roseus, facultatively anaerobic organotrophic bacterium representing a novel deep lineage within Bacteriodetes/Chlorobi group.</title>
        <authorList>
            <person name="Kadnikov V.V."/>
            <person name="Mardanov A.V."/>
            <person name="Podosokorskaya O.A."/>
            <person name="Gavrilov S.N."/>
            <person name="Kublanov I.V."/>
            <person name="Beletsky A.V."/>
            <person name="Bonch-Osmolovskaya E.A."/>
            <person name="Ravin N.V."/>
        </authorList>
    </citation>
    <scope>NUCLEOTIDE SEQUENCE [LARGE SCALE GENOMIC DNA]</scope>
    <source>
        <strain evidence="4">JCM 17771 / P3M-2</strain>
    </source>
</reference>
<dbReference type="AlphaFoldDB" id="I6Z7Z6"/>
<dbReference type="HOGENOM" id="CLU_787095_0_0_10"/>
<organism evidence="3 4">
    <name type="scientific">Melioribacter roseus (strain DSM 23840 / JCM 17771 / VKM B-2668 / P3M-2)</name>
    <dbReference type="NCBI Taxonomy" id="1191523"/>
    <lineage>
        <taxon>Bacteria</taxon>
        <taxon>Pseudomonadati</taxon>
        <taxon>Ignavibacteriota</taxon>
        <taxon>Ignavibacteria</taxon>
        <taxon>Ignavibacteriales</taxon>
        <taxon>Melioribacteraceae</taxon>
        <taxon>Melioribacter</taxon>
    </lineage>
</organism>
<dbReference type="Gene3D" id="3.40.50.2000">
    <property type="entry name" value="Glycogen Phosphorylase B"/>
    <property type="match status" value="2"/>
</dbReference>
<evidence type="ECO:0000259" key="2">
    <source>
        <dbReference type="Pfam" id="PF13439"/>
    </source>
</evidence>
<dbReference type="GO" id="GO:0016757">
    <property type="term" value="F:glycosyltransferase activity"/>
    <property type="evidence" value="ECO:0007669"/>
    <property type="project" value="InterPro"/>
</dbReference>
<dbReference type="KEGG" id="mro:MROS_2059"/>
<dbReference type="Proteomes" id="UP000009011">
    <property type="component" value="Chromosome"/>
</dbReference>
<name>I6Z7Z6_MELRP</name>
<feature type="domain" description="Glycosyl transferase family 1" evidence="1">
    <location>
        <begin position="174"/>
        <end position="325"/>
    </location>
</feature>
<dbReference type="InterPro" id="IPR028098">
    <property type="entry name" value="Glyco_trans_4-like_N"/>
</dbReference>
<feature type="domain" description="Glycosyltransferase subfamily 4-like N-terminal" evidence="2">
    <location>
        <begin position="14"/>
        <end position="161"/>
    </location>
</feature>
<dbReference type="EMBL" id="CP003557">
    <property type="protein sequence ID" value="AFN75290.1"/>
    <property type="molecule type" value="Genomic_DNA"/>
</dbReference>
<proteinExistence type="predicted"/>
<dbReference type="STRING" id="1191523.MROS_2059"/>
<dbReference type="Pfam" id="PF00534">
    <property type="entry name" value="Glycos_transf_1"/>
    <property type="match status" value="1"/>
</dbReference>
<protein>
    <submittedName>
        <fullName evidence="3">Glycosyl transferase group 1</fullName>
    </submittedName>
</protein>
<dbReference type="InterPro" id="IPR001296">
    <property type="entry name" value="Glyco_trans_1"/>
</dbReference>
<dbReference type="OrthoDB" id="502646at2"/>
<dbReference type="Pfam" id="PF13439">
    <property type="entry name" value="Glyco_transf_4"/>
    <property type="match status" value="1"/>
</dbReference>
<sequence length="352" mass="40378">MKVIHFAPYFSYASGTNTYLRHLLFALNKHGIEMSLLTNNRIAFNDVALQNIDIDFIRFETGIKNFFYIIGNLRSLSSKIVNNIDVVHSHHRYPELISNILKKRCRKTVATAHSRVYGLKHISFRSDGIIVPCKYLADYLVKNFNVRAGKIHVLYNCIEPELYDKFNSMNHVSRHSLNIKPDEIVFLYAGAICNEKGIDYLCEVFQEFSKDNENVKLILAGNIIDKRLTRYSSDKLIFTGYTKYPVAYYKLADVLVHPSYNDVLPYAVLEAGYLGKIIIASETGGIPEIINGNENGFLFKAGDKTELRNLFHYVSNNLENCRRAGLNLQREIKEITSADKYVKSLMEIYESD</sequence>
<dbReference type="eggNOG" id="COG0438">
    <property type="taxonomic scope" value="Bacteria"/>
</dbReference>
<accession>I6Z7Z6</accession>
<evidence type="ECO:0000313" key="4">
    <source>
        <dbReference type="Proteomes" id="UP000009011"/>
    </source>
</evidence>
<gene>
    <name evidence="3" type="ordered locus">MROS_2059</name>
</gene>
<dbReference type="InterPro" id="IPR050194">
    <property type="entry name" value="Glycosyltransferase_grp1"/>
</dbReference>
<dbReference type="PANTHER" id="PTHR45947">
    <property type="entry name" value="SULFOQUINOVOSYL TRANSFERASE SQD2"/>
    <property type="match status" value="1"/>
</dbReference>
<evidence type="ECO:0000259" key="1">
    <source>
        <dbReference type="Pfam" id="PF00534"/>
    </source>
</evidence>
<dbReference type="PANTHER" id="PTHR45947:SF3">
    <property type="entry name" value="SULFOQUINOVOSYL TRANSFERASE SQD2"/>
    <property type="match status" value="1"/>
</dbReference>
<keyword evidence="4" id="KW-1185">Reference proteome</keyword>
<dbReference type="SUPFAM" id="SSF53756">
    <property type="entry name" value="UDP-Glycosyltransferase/glycogen phosphorylase"/>
    <property type="match status" value="1"/>
</dbReference>
<evidence type="ECO:0000313" key="3">
    <source>
        <dbReference type="EMBL" id="AFN75290.1"/>
    </source>
</evidence>